<keyword evidence="1" id="KW-0175">Coiled coil</keyword>
<proteinExistence type="predicted"/>
<feature type="coiled-coil region" evidence="1">
    <location>
        <begin position="11"/>
        <end position="38"/>
    </location>
</feature>
<evidence type="ECO:0000313" key="2">
    <source>
        <dbReference type="EMBL" id="SFM33738.1"/>
    </source>
</evidence>
<reference evidence="3" key="1">
    <citation type="submission" date="2016-10" db="EMBL/GenBank/DDBJ databases">
        <authorList>
            <person name="Varghese N."/>
            <person name="Submissions S."/>
        </authorList>
    </citation>
    <scope>NUCLEOTIDE SEQUENCE [LARGE SCALE GENOMIC DNA]</scope>
    <source>
        <strain evidence="3">Mob M</strain>
    </source>
</reference>
<gene>
    <name evidence="2" type="ORF">SAMN04488696_1033</name>
</gene>
<evidence type="ECO:0000256" key="1">
    <source>
        <dbReference type="SAM" id="Coils"/>
    </source>
</evidence>
<protein>
    <recommendedName>
        <fullName evidence="4">Transcriptional regulator</fullName>
    </recommendedName>
</protein>
<dbReference type="AlphaFoldDB" id="A0A1I4Q0Y4"/>
<dbReference type="InterPro" id="IPR036388">
    <property type="entry name" value="WH-like_DNA-bd_sf"/>
</dbReference>
<dbReference type="InterPro" id="IPR036390">
    <property type="entry name" value="WH_DNA-bd_sf"/>
</dbReference>
<evidence type="ECO:0008006" key="4">
    <source>
        <dbReference type="Google" id="ProtNLM"/>
    </source>
</evidence>
<dbReference type="EMBL" id="FOUJ01000001">
    <property type="protein sequence ID" value="SFM33738.1"/>
    <property type="molecule type" value="Genomic_DNA"/>
</dbReference>
<name>A0A1I4Q0Y4_9EURY</name>
<organism evidence="2 3">
    <name type="scientific">Methanolobus profundi</name>
    <dbReference type="NCBI Taxonomy" id="487685"/>
    <lineage>
        <taxon>Archaea</taxon>
        <taxon>Methanobacteriati</taxon>
        <taxon>Methanobacteriota</taxon>
        <taxon>Stenosarchaea group</taxon>
        <taxon>Methanomicrobia</taxon>
        <taxon>Methanosarcinales</taxon>
        <taxon>Methanosarcinaceae</taxon>
        <taxon>Methanolobus</taxon>
    </lineage>
</organism>
<dbReference type="SUPFAM" id="SSF46785">
    <property type="entry name" value="Winged helix' DNA-binding domain"/>
    <property type="match status" value="1"/>
</dbReference>
<keyword evidence="3" id="KW-1185">Reference proteome</keyword>
<dbReference type="STRING" id="487685.SAMN04488696_1033"/>
<sequence length="139" mass="16196">MLIIMSDLHNNNEILEYLRDMNDRLRSLELRIADLESRNSPHVNDKMAAFLTVPDSIRKSLFAVSKLTSCTADEVSDITGRHRSIENKYLNELYRAGWLERERRGKKIYYSLSNKADSKTNEYWSAVEEVENKLDQLLG</sequence>
<dbReference type="Gene3D" id="1.10.10.10">
    <property type="entry name" value="Winged helix-like DNA-binding domain superfamily/Winged helix DNA-binding domain"/>
    <property type="match status" value="1"/>
</dbReference>
<evidence type="ECO:0000313" key="3">
    <source>
        <dbReference type="Proteomes" id="UP000198535"/>
    </source>
</evidence>
<accession>A0A1I4Q0Y4</accession>
<dbReference type="Proteomes" id="UP000198535">
    <property type="component" value="Unassembled WGS sequence"/>
</dbReference>